<reference evidence="7" key="1">
    <citation type="submission" date="2023-10" db="EMBL/GenBank/DDBJ databases">
        <title>Chromosome-level genome of the transformable northern wattle, Acacia crassicarpa.</title>
        <authorList>
            <person name="Massaro I."/>
            <person name="Sinha N.R."/>
            <person name="Poethig S."/>
            <person name="Leichty A.R."/>
        </authorList>
    </citation>
    <scope>NUCLEOTIDE SEQUENCE</scope>
    <source>
        <strain evidence="7">Acra3RX</strain>
        <tissue evidence="7">Leaf</tissue>
    </source>
</reference>
<dbReference type="InterPro" id="IPR046347">
    <property type="entry name" value="bZIP_sf"/>
</dbReference>
<protein>
    <recommendedName>
        <fullName evidence="6">BZIP domain-containing protein</fullName>
    </recommendedName>
</protein>
<evidence type="ECO:0000313" key="7">
    <source>
        <dbReference type="EMBL" id="KAK4284216.1"/>
    </source>
</evidence>
<dbReference type="GO" id="GO:0045893">
    <property type="term" value="P:positive regulation of DNA-templated transcription"/>
    <property type="evidence" value="ECO:0007669"/>
    <property type="project" value="InterPro"/>
</dbReference>
<feature type="domain" description="BZIP" evidence="6">
    <location>
        <begin position="258"/>
        <end position="310"/>
    </location>
</feature>
<dbReference type="SUPFAM" id="SSF57959">
    <property type="entry name" value="Leucine zipper domain"/>
    <property type="match status" value="1"/>
</dbReference>
<dbReference type="PROSITE" id="PS50217">
    <property type="entry name" value="BZIP"/>
    <property type="match status" value="1"/>
</dbReference>
<comment type="subcellular location">
    <subcellularLocation>
        <location evidence="1">Nucleus</location>
    </subcellularLocation>
</comment>
<evidence type="ECO:0000256" key="2">
    <source>
        <dbReference type="ARBA" id="ARBA00023125"/>
    </source>
</evidence>
<evidence type="ECO:0000256" key="1">
    <source>
        <dbReference type="ARBA" id="ARBA00004123"/>
    </source>
</evidence>
<evidence type="ECO:0000256" key="4">
    <source>
        <dbReference type="SAM" id="Coils"/>
    </source>
</evidence>
<dbReference type="PANTHER" id="PTHR22952:SF395">
    <property type="entry name" value="ABSCISIC ACID-INSENSITIVE 5-LIKE PROTEIN 1"/>
    <property type="match status" value="1"/>
</dbReference>
<evidence type="ECO:0000256" key="5">
    <source>
        <dbReference type="SAM" id="MobiDB-lite"/>
    </source>
</evidence>
<dbReference type="GO" id="GO:0003677">
    <property type="term" value="F:DNA binding"/>
    <property type="evidence" value="ECO:0007669"/>
    <property type="project" value="UniProtKB-KW"/>
</dbReference>
<dbReference type="InterPro" id="IPR043452">
    <property type="entry name" value="BZIP46-like"/>
</dbReference>
<dbReference type="Proteomes" id="UP001293593">
    <property type="component" value="Unassembled WGS sequence"/>
</dbReference>
<keyword evidence="4" id="KW-0175">Coiled coil</keyword>
<organism evidence="7 8">
    <name type="scientific">Acacia crassicarpa</name>
    <name type="common">northern wattle</name>
    <dbReference type="NCBI Taxonomy" id="499986"/>
    <lineage>
        <taxon>Eukaryota</taxon>
        <taxon>Viridiplantae</taxon>
        <taxon>Streptophyta</taxon>
        <taxon>Embryophyta</taxon>
        <taxon>Tracheophyta</taxon>
        <taxon>Spermatophyta</taxon>
        <taxon>Magnoliopsida</taxon>
        <taxon>eudicotyledons</taxon>
        <taxon>Gunneridae</taxon>
        <taxon>Pentapetalae</taxon>
        <taxon>rosids</taxon>
        <taxon>fabids</taxon>
        <taxon>Fabales</taxon>
        <taxon>Fabaceae</taxon>
        <taxon>Caesalpinioideae</taxon>
        <taxon>mimosoid clade</taxon>
        <taxon>Acacieae</taxon>
        <taxon>Acacia</taxon>
    </lineage>
</organism>
<dbReference type="EMBL" id="JAWXYG010000001">
    <property type="protein sequence ID" value="KAK4284216.1"/>
    <property type="molecule type" value="Genomic_DNA"/>
</dbReference>
<evidence type="ECO:0000313" key="8">
    <source>
        <dbReference type="Proteomes" id="UP001293593"/>
    </source>
</evidence>
<feature type="region of interest" description="Disordered" evidence="5">
    <location>
        <begin position="1"/>
        <end position="21"/>
    </location>
</feature>
<keyword evidence="8" id="KW-1185">Reference proteome</keyword>
<dbReference type="GO" id="GO:0005634">
    <property type="term" value="C:nucleus"/>
    <property type="evidence" value="ECO:0007669"/>
    <property type="project" value="UniProtKB-SubCell"/>
</dbReference>
<feature type="region of interest" description="Disordered" evidence="5">
    <location>
        <begin position="129"/>
        <end position="154"/>
    </location>
</feature>
<dbReference type="GO" id="GO:0003700">
    <property type="term" value="F:DNA-binding transcription factor activity"/>
    <property type="evidence" value="ECO:0007669"/>
    <property type="project" value="InterPro"/>
</dbReference>
<name>A0AAE1N7N6_9FABA</name>
<feature type="compositionally biased region" description="Basic and acidic residues" evidence="5">
    <location>
        <begin position="129"/>
        <end position="146"/>
    </location>
</feature>
<dbReference type="PROSITE" id="PS00036">
    <property type="entry name" value="BZIP_BASIC"/>
    <property type="match status" value="1"/>
</dbReference>
<keyword evidence="3" id="KW-0539">Nucleus</keyword>
<proteinExistence type="predicted"/>
<dbReference type="InterPro" id="IPR004827">
    <property type="entry name" value="bZIP"/>
</dbReference>
<dbReference type="Gene3D" id="1.20.5.170">
    <property type="match status" value="1"/>
</dbReference>
<evidence type="ECO:0000259" key="6">
    <source>
        <dbReference type="PROSITE" id="PS50217"/>
    </source>
</evidence>
<feature type="region of interest" description="Disordered" evidence="5">
    <location>
        <begin position="222"/>
        <end position="248"/>
    </location>
</feature>
<sequence length="342" mass="38267">MLASKIETVASEPSLPLPLPQLQHESPVKETSIPLPNNSHQNSILSLTLDEIRIKSGRMFGSMSTDEFLANIWNSEVDPQPPAGEEFPVQNRNAGAETEPVISQQDSLSVPPPICKKTVDEVWSEIRKGHHWPHEQNEKANNKEEIGGSESLKRQQTLGEMTLEDFLIKAGVVQPSSSSLPFQIQTGNMTNNKPFDAMGMGFSAQQNVGGCVLSQSHSLAGKEPATSSAAEKCQRSGESTRNRSNKKRIIDGPLEVVVERRQRRMLKNRESAARSRARRQAYTVELEAGLSQLRQENEKLKEILAEAERKRKQEIARKKHATKGQKRADKFRALRRTMSAFW</sequence>
<dbReference type="Pfam" id="PF00170">
    <property type="entry name" value="bZIP_1"/>
    <property type="match status" value="1"/>
</dbReference>
<dbReference type="PANTHER" id="PTHR22952">
    <property type="entry name" value="CAMP-RESPONSE ELEMENT BINDING PROTEIN-RELATED"/>
    <property type="match status" value="1"/>
</dbReference>
<dbReference type="AlphaFoldDB" id="A0AAE1N7N6"/>
<gene>
    <name evidence="7" type="ORF">QN277_001077</name>
</gene>
<evidence type="ECO:0000256" key="3">
    <source>
        <dbReference type="ARBA" id="ARBA00023242"/>
    </source>
</evidence>
<feature type="coiled-coil region" evidence="4">
    <location>
        <begin position="283"/>
        <end position="317"/>
    </location>
</feature>
<dbReference type="SMART" id="SM00338">
    <property type="entry name" value="BRLZ"/>
    <property type="match status" value="1"/>
</dbReference>
<feature type="compositionally biased region" description="Basic and acidic residues" evidence="5">
    <location>
        <begin position="232"/>
        <end position="241"/>
    </location>
</feature>
<comment type="caution">
    <text evidence="7">The sequence shown here is derived from an EMBL/GenBank/DDBJ whole genome shotgun (WGS) entry which is preliminary data.</text>
</comment>
<accession>A0AAE1N7N6</accession>
<keyword evidence="2" id="KW-0238">DNA-binding</keyword>